<protein>
    <submittedName>
        <fullName evidence="2">Uncharacterized protein</fullName>
    </submittedName>
</protein>
<dbReference type="Proteomes" id="UP001487740">
    <property type="component" value="Unassembled WGS sequence"/>
</dbReference>
<feature type="transmembrane region" description="Helical" evidence="1">
    <location>
        <begin position="216"/>
        <end position="235"/>
    </location>
</feature>
<evidence type="ECO:0000313" key="2">
    <source>
        <dbReference type="EMBL" id="KAK8400500.1"/>
    </source>
</evidence>
<reference evidence="2 3" key="1">
    <citation type="submission" date="2023-03" db="EMBL/GenBank/DDBJ databases">
        <title>High-quality genome of Scylla paramamosain provides insights in environmental adaptation.</title>
        <authorList>
            <person name="Zhang L."/>
        </authorList>
    </citation>
    <scope>NUCLEOTIDE SEQUENCE [LARGE SCALE GENOMIC DNA]</scope>
    <source>
        <strain evidence="2">LZ_2023a</strain>
        <tissue evidence="2">Muscle</tissue>
    </source>
</reference>
<evidence type="ECO:0000313" key="3">
    <source>
        <dbReference type="Proteomes" id="UP001487740"/>
    </source>
</evidence>
<organism evidence="2 3">
    <name type="scientific">Scylla paramamosain</name>
    <name type="common">Mud crab</name>
    <dbReference type="NCBI Taxonomy" id="85552"/>
    <lineage>
        <taxon>Eukaryota</taxon>
        <taxon>Metazoa</taxon>
        <taxon>Ecdysozoa</taxon>
        <taxon>Arthropoda</taxon>
        <taxon>Crustacea</taxon>
        <taxon>Multicrustacea</taxon>
        <taxon>Malacostraca</taxon>
        <taxon>Eumalacostraca</taxon>
        <taxon>Eucarida</taxon>
        <taxon>Decapoda</taxon>
        <taxon>Pleocyemata</taxon>
        <taxon>Brachyura</taxon>
        <taxon>Eubrachyura</taxon>
        <taxon>Portunoidea</taxon>
        <taxon>Portunidae</taxon>
        <taxon>Portuninae</taxon>
        <taxon>Scylla</taxon>
    </lineage>
</organism>
<keyword evidence="1" id="KW-0472">Membrane</keyword>
<accession>A0AAW0UNP9</accession>
<dbReference type="AlphaFoldDB" id="A0AAW0UNP9"/>
<keyword evidence="3" id="KW-1185">Reference proteome</keyword>
<name>A0AAW0UNP9_SCYPA</name>
<dbReference type="EMBL" id="JARAKH010000010">
    <property type="protein sequence ID" value="KAK8400500.1"/>
    <property type="molecule type" value="Genomic_DNA"/>
</dbReference>
<keyword evidence="1" id="KW-1133">Transmembrane helix</keyword>
<keyword evidence="1" id="KW-0812">Transmembrane</keyword>
<comment type="caution">
    <text evidence="2">The sequence shown here is derived from an EMBL/GenBank/DDBJ whole genome shotgun (WGS) entry which is preliminary data.</text>
</comment>
<proteinExistence type="predicted"/>
<sequence>MLVGVAPSQGAAGASVYRGVIVSLRVSSVFVCPVNLQESVAAGAPRKMKIIWVSLLLAGLCLAKEEEVADDLQPIEGRRLEMRAGDTPCNGCVSPEDKLTSSSVVVPSLDLQNLLGSKSDLLSSAISPDLSPEDLLLKLGNLVSYASSATDDKPLGFENNGLPLNIDENGIIGTLSTLLGIAGGLDGTAGKLGTFVSVVNVLKTSVLELGARGLELANFILAVIGLALLVGYVLASGGDLGPLAVDFTSSSHRSLSDNSAVESISNMVYDAINNFSY</sequence>
<evidence type="ECO:0000256" key="1">
    <source>
        <dbReference type="SAM" id="Phobius"/>
    </source>
</evidence>
<gene>
    <name evidence="2" type="ORF">O3P69_003279</name>
</gene>